<evidence type="ECO:0000313" key="4">
    <source>
        <dbReference type="EMBL" id="AKU99342.1"/>
    </source>
</evidence>
<protein>
    <recommendedName>
        <fullName evidence="6">PEGA domain-containing protein</fullName>
    </recommendedName>
</protein>
<evidence type="ECO:0000256" key="2">
    <source>
        <dbReference type="SAM" id="Phobius"/>
    </source>
</evidence>
<feature type="transmembrane region" description="Helical" evidence="2">
    <location>
        <begin position="267"/>
        <end position="291"/>
    </location>
</feature>
<sequence length="320" mass="33878">MRRHVFLATFLLAFGLPTFAHAEDAAMAEAQARFSEGLELADKYKYEEARLKFLQAASVLKAPSVLFNLARTEQATGHDVEAIEHYRQFIVGSANDTRINDAMREKAKQNITDLLRKVGQIDVDAPIGSKLSLDGKPLDETPKEPLPVTPGRHEVSATFEGRVKSVTVDAPLGTVVPVKLVFDNTPTTDPPHTEGSKTSWPTARIVTVSALAAGAVAGGIMAVVFQGKAQGNVDDARDLLHGASCVGVTSAACSTARSLKDDRDSNLTIATVSAIAGGVFAAGAIATVFFWPKSSKEKDSARLVPSVAPGYGGASFVGRF</sequence>
<keyword evidence="2" id="KW-1133">Transmembrane helix</keyword>
<evidence type="ECO:0000256" key="1">
    <source>
        <dbReference type="SAM" id="MobiDB-lite"/>
    </source>
</evidence>
<evidence type="ECO:0008006" key="6">
    <source>
        <dbReference type="Google" id="ProtNLM"/>
    </source>
</evidence>
<dbReference type="Proteomes" id="UP000064967">
    <property type="component" value="Chromosome"/>
</dbReference>
<keyword evidence="2" id="KW-0812">Transmembrane</keyword>
<gene>
    <name evidence="4" type="ORF">AKJ09_06006</name>
</gene>
<proteinExistence type="predicted"/>
<dbReference type="RefSeq" id="WP_146650765.1">
    <property type="nucleotide sequence ID" value="NZ_CP012333.1"/>
</dbReference>
<accession>A0A0K1Q0T0</accession>
<evidence type="ECO:0000313" key="5">
    <source>
        <dbReference type="Proteomes" id="UP000064967"/>
    </source>
</evidence>
<dbReference type="STRING" id="1391654.AKJ09_06006"/>
<reference evidence="4 5" key="1">
    <citation type="submission" date="2015-08" db="EMBL/GenBank/DDBJ databases">
        <authorList>
            <person name="Babu N.S."/>
            <person name="Beckwith C.J."/>
            <person name="Beseler K.G."/>
            <person name="Brison A."/>
            <person name="Carone J.V."/>
            <person name="Caskin T.P."/>
            <person name="Diamond M."/>
            <person name="Durham M.E."/>
            <person name="Foxe J.M."/>
            <person name="Go M."/>
            <person name="Henderson B.A."/>
            <person name="Jones I.B."/>
            <person name="McGettigan J.A."/>
            <person name="Micheletti S.J."/>
            <person name="Nasrallah M.E."/>
            <person name="Ortiz D."/>
            <person name="Piller C.R."/>
            <person name="Privatt S.R."/>
            <person name="Schneider S.L."/>
            <person name="Sharp S."/>
            <person name="Smith T.C."/>
            <person name="Stanton J.D."/>
            <person name="Ullery H.E."/>
            <person name="Wilson R.J."/>
            <person name="Serrano M.G."/>
            <person name="Buck G."/>
            <person name="Lee V."/>
            <person name="Wang Y."/>
            <person name="Carvalho R."/>
            <person name="Voegtly L."/>
            <person name="Shi R."/>
            <person name="Duckworth R."/>
            <person name="Johnson A."/>
            <person name="Loviza R."/>
            <person name="Walstead R."/>
            <person name="Shah Z."/>
            <person name="Kiflezghi M."/>
            <person name="Wade K."/>
            <person name="Ball S.L."/>
            <person name="Bradley K.W."/>
            <person name="Asai D.J."/>
            <person name="Bowman C.A."/>
            <person name="Russell D.A."/>
            <person name="Pope W.H."/>
            <person name="Jacobs-Sera D."/>
            <person name="Hendrix R.W."/>
            <person name="Hatfull G.F."/>
        </authorList>
    </citation>
    <scope>NUCLEOTIDE SEQUENCE [LARGE SCALE GENOMIC DNA]</scope>
    <source>
        <strain evidence="4 5">DSM 27648</strain>
    </source>
</reference>
<keyword evidence="3" id="KW-0732">Signal</keyword>
<dbReference type="Gene3D" id="1.25.40.10">
    <property type="entry name" value="Tetratricopeptide repeat domain"/>
    <property type="match status" value="1"/>
</dbReference>
<organism evidence="4 5">
    <name type="scientific">Labilithrix luteola</name>
    <dbReference type="NCBI Taxonomy" id="1391654"/>
    <lineage>
        <taxon>Bacteria</taxon>
        <taxon>Pseudomonadati</taxon>
        <taxon>Myxococcota</taxon>
        <taxon>Polyangia</taxon>
        <taxon>Polyangiales</taxon>
        <taxon>Labilitrichaceae</taxon>
        <taxon>Labilithrix</taxon>
    </lineage>
</organism>
<keyword evidence="2" id="KW-0472">Membrane</keyword>
<feature type="region of interest" description="Disordered" evidence="1">
    <location>
        <begin position="132"/>
        <end position="152"/>
    </location>
</feature>
<feature type="signal peptide" evidence="3">
    <location>
        <begin position="1"/>
        <end position="22"/>
    </location>
</feature>
<keyword evidence="5" id="KW-1185">Reference proteome</keyword>
<dbReference type="AlphaFoldDB" id="A0A0K1Q0T0"/>
<feature type="chain" id="PRO_5005466936" description="PEGA domain-containing protein" evidence="3">
    <location>
        <begin position="23"/>
        <end position="320"/>
    </location>
</feature>
<evidence type="ECO:0000256" key="3">
    <source>
        <dbReference type="SAM" id="SignalP"/>
    </source>
</evidence>
<dbReference type="EMBL" id="CP012333">
    <property type="protein sequence ID" value="AKU99342.1"/>
    <property type="molecule type" value="Genomic_DNA"/>
</dbReference>
<name>A0A0K1Q0T0_9BACT</name>
<dbReference type="KEGG" id="llu:AKJ09_06006"/>
<dbReference type="InterPro" id="IPR011990">
    <property type="entry name" value="TPR-like_helical_dom_sf"/>
</dbReference>